<dbReference type="OrthoDB" id="9770340at2"/>
<dbReference type="PANTHER" id="PTHR39639">
    <property type="entry name" value="CHROMOSOME 16, WHOLE GENOME SHOTGUN SEQUENCE"/>
    <property type="match status" value="1"/>
</dbReference>
<name>A0A161VUB1_NODSP</name>
<reference evidence="3 4" key="1">
    <citation type="submission" date="2016-04" db="EMBL/GenBank/DDBJ databases">
        <title>Draft Genome Assembly of the Bloom-forming Cyanobacterium Nodularia spumigena Strain CENA596 in Shrimp Production Ponds.</title>
        <authorList>
            <person name="Popin R.V."/>
            <person name="Rigonato J."/>
            <person name="Abreu V.A."/>
            <person name="Andreote A.P."/>
            <person name="Silveira S.B."/>
            <person name="Odebrecht C."/>
            <person name="Fiore M.F."/>
        </authorList>
    </citation>
    <scope>NUCLEOTIDE SEQUENCE [LARGE SCALE GENOMIC DNA]</scope>
    <source>
        <strain evidence="3 4">CENA596</strain>
    </source>
</reference>
<evidence type="ECO:0000313" key="4">
    <source>
        <dbReference type="Proteomes" id="UP000076555"/>
    </source>
</evidence>
<organism evidence="3 4">
    <name type="scientific">Nodularia spumigena CENA596</name>
    <dbReference type="NCBI Taxonomy" id="1819295"/>
    <lineage>
        <taxon>Bacteria</taxon>
        <taxon>Bacillati</taxon>
        <taxon>Cyanobacteriota</taxon>
        <taxon>Cyanophyceae</taxon>
        <taxon>Nostocales</taxon>
        <taxon>Nodulariaceae</taxon>
        <taxon>Nodularia</taxon>
    </lineage>
</organism>
<evidence type="ECO:0000259" key="2">
    <source>
        <dbReference type="Pfam" id="PF03235"/>
    </source>
</evidence>
<gene>
    <name evidence="3" type="ORF">A2T98_04860</name>
</gene>
<dbReference type="PANTHER" id="PTHR39639:SF1">
    <property type="entry name" value="DUF262 DOMAIN-CONTAINING PROTEIN"/>
    <property type="match status" value="1"/>
</dbReference>
<dbReference type="EMBL" id="LWAJ01000058">
    <property type="protein sequence ID" value="KZL50925.1"/>
    <property type="molecule type" value="Genomic_DNA"/>
</dbReference>
<accession>A0A161VUB1</accession>
<feature type="compositionally biased region" description="Acidic residues" evidence="1">
    <location>
        <begin position="8"/>
        <end position="24"/>
    </location>
</feature>
<dbReference type="AlphaFoldDB" id="A0A161VUB1"/>
<proteinExistence type="predicted"/>
<feature type="domain" description="GmrSD restriction endonucleases N-terminal" evidence="2">
    <location>
        <begin position="44"/>
        <end position="192"/>
    </location>
</feature>
<dbReference type="RefSeq" id="WP_063871801.1">
    <property type="nucleotide sequence ID" value="NZ_CAWMRI010000058.1"/>
</dbReference>
<dbReference type="Pfam" id="PF03235">
    <property type="entry name" value="GmrSD_N"/>
    <property type="match status" value="1"/>
</dbReference>
<dbReference type="Proteomes" id="UP000076555">
    <property type="component" value="Unassembled WGS sequence"/>
</dbReference>
<feature type="region of interest" description="Disordered" evidence="1">
    <location>
        <begin position="1"/>
        <end position="26"/>
    </location>
</feature>
<sequence length="376" mass="44264">MNNYELEFSQEENLNEEDNDEEEEKVTFQYDPEKINIVTREPTIEQLLRRIDEEALDLAPDFQRQANIWTPEAKSKLIESILIRIPLPAFYIDATNEDEWVVVDGLQRLSALKQFMIDKSEKRLKLVGLEYLKELSNKTYDELERRYQRRILETQVTVYLIEKGTPLEVKYNIFKRINTGGVPLSNQELRHALNPGQATKILANLASYPEFKKIVTLSEPKIKRMDDREFVVGFLAFYLISYQEYQYETRESFLSKALSKINSLSQEEIKKIEADFKKAMIAAFDIFNENAFRKLSNKSKRKFPLNKSLFEVWSVNLSRLSIEDIQTLKTRKQKLIDTFINYVDNDPDFLSSISQVKNKIEHRFKTVEQIIKEVLS</sequence>
<evidence type="ECO:0000256" key="1">
    <source>
        <dbReference type="SAM" id="MobiDB-lite"/>
    </source>
</evidence>
<comment type="caution">
    <text evidence="3">The sequence shown here is derived from an EMBL/GenBank/DDBJ whole genome shotgun (WGS) entry which is preliminary data.</text>
</comment>
<protein>
    <recommendedName>
        <fullName evidence="2">GmrSD restriction endonucleases N-terminal domain-containing protein</fullName>
    </recommendedName>
</protein>
<evidence type="ECO:0000313" key="3">
    <source>
        <dbReference type="EMBL" id="KZL50925.1"/>
    </source>
</evidence>
<dbReference type="InterPro" id="IPR004919">
    <property type="entry name" value="GmrSD_N"/>
</dbReference>